<dbReference type="Pfam" id="PF08100">
    <property type="entry name" value="Dimerisation"/>
    <property type="match status" value="1"/>
</dbReference>
<dbReference type="Gene3D" id="3.40.50.150">
    <property type="entry name" value="Vaccinia Virus protein VP39"/>
    <property type="match status" value="1"/>
</dbReference>
<dbReference type="GO" id="GO:0032259">
    <property type="term" value="P:methylation"/>
    <property type="evidence" value="ECO:0007669"/>
    <property type="project" value="UniProtKB-KW"/>
</dbReference>
<dbReference type="CDD" id="cd02440">
    <property type="entry name" value="AdoMet_MTases"/>
    <property type="match status" value="1"/>
</dbReference>
<dbReference type="PROSITE" id="PS51683">
    <property type="entry name" value="SAM_OMT_II"/>
    <property type="match status" value="1"/>
</dbReference>
<evidence type="ECO:0000256" key="3">
    <source>
        <dbReference type="ARBA" id="ARBA00022691"/>
    </source>
</evidence>
<keyword evidence="2" id="KW-0808">Transferase</keyword>
<dbReference type="PANTHER" id="PTHR43712:SF2">
    <property type="entry name" value="O-METHYLTRANSFERASE CICE"/>
    <property type="match status" value="1"/>
</dbReference>
<dbReference type="SUPFAM" id="SSF46785">
    <property type="entry name" value="Winged helix' DNA-binding domain"/>
    <property type="match status" value="1"/>
</dbReference>
<protein>
    <submittedName>
        <fullName evidence="6">Methyltransferase</fullName>
    </submittedName>
</protein>
<evidence type="ECO:0000259" key="5">
    <source>
        <dbReference type="Pfam" id="PF08100"/>
    </source>
</evidence>
<keyword evidence="7" id="KW-1185">Reference proteome</keyword>
<feature type="domain" description="O-methyltransferase dimerisation" evidence="5">
    <location>
        <begin position="16"/>
        <end position="91"/>
    </location>
</feature>
<dbReference type="Proteomes" id="UP001501358">
    <property type="component" value="Unassembled WGS sequence"/>
</dbReference>
<organism evidence="6 7">
    <name type="scientific">Streptomyces thermolineatus</name>
    <dbReference type="NCBI Taxonomy" id="44033"/>
    <lineage>
        <taxon>Bacteria</taxon>
        <taxon>Bacillati</taxon>
        <taxon>Actinomycetota</taxon>
        <taxon>Actinomycetes</taxon>
        <taxon>Kitasatosporales</taxon>
        <taxon>Streptomycetaceae</taxon>
        <taxon>Streptomyces</taxon>
    </lineage>
</organism>
<name>A0ABP5Y7X3_9ACTN</name>
<evidence type="ECO:0000256" key="1">
    <source>
        <dbReference type="ARBA" id="ARBA00022603"/>
    </source>
</evidence>
<gene>
    <name evidence="6" type="ORF">GCM10010406_08710</name>
</gene>
<dbReference type="InterPro" id="IPR029063">
    <property type="entry name" value="SAM-dependent_MTases_sf"/>
</dbReference>
<dbReference type="Gene3D" id="1.10.10.10">
    <property type="entry name" value="Winged helix-like DNA-binding domain superfamily/Winged helix DNA-binding domain"/>
    <property type="match status" value="1"/>
</dbReference>
<dbReference type="Pfam" id="PF00891">
    <property type="entry name" value="Methyltransf_2"/>
    <property type="match status" value="1"/>
</dbReference>
<dbReference type="PIRSF" id="PIRSF005739">
    <property type="entry name" value="O-mtase"/>
    <property type="match status" value="1"/>
</dbReference>
<dbReference type="SUPFAM" id="SSF53335">
    <property type="entry name" value="S-adenosyl-L-methionine-dependent methyltransferases"/>
    <property type="match status" value="1"/>
</dbReference>
<comment type="caution">
    <text evidence="6">The sequence shown here is derived from an EMBL/GenBank/DDBJ whole genome shotgun (WGS) entry which is preliminary data.</text>
</comment>
<proteinExistence type="predicted"/>
<reference evidence="7" key="1">
    <citation type="journal article" date="2019" name="Int. J. Syst. Evol. Microbiol.">
        <title>The Global Catalogue of Microorganisms (GCM) 10K type strain sequencing project: providing services to taxonomists for standard genome sequencing and annotation.</title>
        <authorList>
            <consortium name="The Broad Institute Genomics Platform"/>
            <consortium name="The Broad Institute Genome Sequencing Center for Infectious Disease"/>
            <person name="Wu L."/>
            <person name="Ma J."/>
        </authorList>
    </citation>
    <scope>NUCLEOTIDE SEQUENCE [LARGE SCALE GENOMIC DNA]</scope>
    <source>
        <strain evidence="7">JCM 6307</strain>
    </source>
</reference>
<sequence length="338" mass="36405">MTAPTALPSPHPVTDLMWAQWKTRVLAAALELDVFTALSAGPLEETALRARTGVHPRTARDFFDALVALGLLRREEGCAYANSPEAAAYLSTDTPATYLGASISAQCGQLAADLTEVLRTGRPSLDVRDGTDFYATTYATAESTRAFQRDMTVLSLGSALAMAEAFPWERYRTLTDVGCAEGTLPAHLLRRHGHLHATGFDLPAAEAGFRENTARLGVADRVSFVGGDFFRDPLPGADVLVLGHILHNWDEPGKLHLLRAAHDALPEGGAVIVYETLIDDARSRNAVGLILSLIMHMEVPGGYDYTGADCRAWMAATGFRDTRTTHLAGPESMVVGFK</sequence>
<accession>A0ABP5Y7X3</accession>
<evidence type="ECO:0000313" key="6">
    <source>
        <dbReference type="EMBL" id="GAA2474850.1"/>
    </source>
</evidence>
<dbReference type="PANTHER" id="PTHR43712">
    <property type="entry name" value="PUTATIVE (AFU_ORTHOLOGUE AFUA_4G14580)-RELATED"/>
    <property type="match status" value="1"/>
</dbReference>
<dbReference type="InterPro" id="IPR001077">
    <property type="entry name" value="COMT_C"/>
</dbReference>
<evidence type="ECO:0000259" key="4">
    <source>
        <dbReference type="Pfam" id="PF00891"/>
    </source>
</evidence>
<dbReference type="InterPro" id="IPR036390">
    <property type="entry name" value="WH_DNA-bd_sf"/>
</dbReference>
<feature type="domain" description="O-methyltransferase C-terminal" evidence="4">
    <location>
        <begin position="113"/>
        <end position="320"/>
    </location>
</feature>
<dbReference type="InterPro" id="IPR012967">
    <property type="entry name" value="COMT_dimerisation"/>
</dbReference>
<evidence type="ECO:0000256" key="2">
    <source>
        <dbReference type="ARBA" id="ARBA00022679"/>
    </source>
</evidence>
<dbReference type="RefSeq" id="WP_344381759.1">
    <property type="nucleotide sequence ID" value="NZ_BAAATA010000003.1"/>
</dbReference>
<keyword evidence="1 6" id="KW-0489">Methyltransferase</keyword>
<dbReference type="InterPro" id="IPR016461">
    <property type="entry name" value="COMT-like"/>
</dbReference>
<keyword evidence="3" id="KW-0949">S-adenosyl-L-methionine</keyword>
<dbReference type="GO" id="GO:0008168">
    <property type="term" value="F:methyltransferase activity"/>
    <property type="evidence" value="ECO:0007669"/>
    <property type="project" value="UniProtKB-KW"/>
</dbReference>
<dbReference type="InterPro" id="IPR036388">
    <property type="entry name" value="WH-like_DNA-bd_sf"/>
</dbReference>
<dbReference type="EMBL" id="BAAATA010000003">
    <property type="protein sequence ID" value="GAA2474850.1"/>
    <property type="molecule type" value="Genomic_DNA"/>
</dbReference>
<evidence type="ECO:0000313" key="7">
    <source>
        <dbReference type="Proteomes" id="UP001501358"/>
    </source>
</evidence>